<name>A0AAP0M8M4_9ROSI</name>
<gene>
    <name evidence="9" type="ORF">WN944_016042</name>
</gene>
<evidence type="ECO:0000313" key="9">
    <source>
        <dbReference type="EMBL" id="KAK9200843.1"/>
    </source>
</evidence>
<sequence>MVKWSIPEIGDSFPPLPWESISHSSFLIPHSQIVDDEIDFHIPTSRDSNHVAVTDTTTPQTPETRHHVQRCLFRGVRRRPWRKFAAEIRDRKNKNGARVWLGTYDTPEDAALAYDRAAFRLHGRKAKLYFPHLVGSNIEAIRVSNNNKKPSSSSSSASSESPKLKRRRLQPGFENGIKQWRS</sequence>
<dbReference type="InterPro" id="IPR016177">
    <property type="entry name" value="DNA-bd_dom_sf"/>
</dbReference>
<reference evidence="9 10" key="1">
    <citation type="submission" date="2024-05" db="EMBL/GenBank/DDBJ databases">
        <title>Haplotype-resolved chromosome-level genome assembly of Huyou (Citrus changshanensis).</title>
        <authorList>
            <person name="Miao C."/>
            <person name="Chen W."/>
            <person name="Wu Y."/>
            <person name="Wang L."/>
            <person name="Zhao S."/>
            <person name="Grierson D."/>
            <person name="Xu C."/>
            <person name="Chen K."/>
        </authorList>
    </citation>
    <scope>NUCLEOTIDE SEQUENCE [LARGE SCALE GENOMIC DNA]</scope>
    <source>
        <strain evidence="9">01-14</strain>
        <tissue evidence="9">Leaf</tissue>
    </source>
</reference>
<evidence type="ECO:0000256" key="1">
    <source>
        <dbReference type="ARBA" id="ARBA00004123"/>
    </source>
</evidence>
<dbReference type="Proteomes" id="UP001428341">
    <property type="component" value="Unassembled WGS sequence"/>
</dbReference>
<feature type="compositionally biased region" description="Low complexity" evidence="7">
    <location>
        <begin position="144"/>
        <end position="161"/>
    </location>
</feature>
<dbReference type="GO" id="GO:0009873">
    <property type="term" value="P:ethylene-activated signaling pathway"/>
    <property type="evidence" value="ECO:0007669"/>
    <property type="project" value="InterPro"/>
</dbReference>
<keyword evidence="5" id="KW-0539">Nucleus</keyword>
<comment type="caution">
    <text evidence="9">The sequence shown here is derived from an EMBL/GenBank/DDBJ whole genome shotgun (WGS) entry which is preliminary data.</text>
</comment>
<evidence type="ECO:0000256" key="5">
    <source>
        <dbReference type="ARBA" id="ARBA00023242"/>
    </source>
</evidence>
<feature type="domain" description="AP2/ERF" evidence="8">
    <location>
        <begin position="72"/>
        <end position="131"/>
    </location>
</feature>
<dbReference type="PANTHER" id="PTHR31190">
    <property type="entry name" value="DNA-BINDING DOMAIN"/>
    <property type="match status" value="1"/>
</dbReference>
<dbReference type="InterPro" id="IPR044808">
    <property type="entry name" value="ERF_plant"/>
</dbReference>
<comment type="subcellular location">
    <subcellularLocation>
        <location evidence="1">Nucleus</location>
    </subcellularLocation>
</comment>
<dbReference type="PROSITE" id="PS51032">
    <property type="entry name" value="AP2_ERF"/>
    <property type="match status" value="1"/>
</dbReference>
<dbReference type="PRINTS" id="PR00367">
    <property type="entry name" value="ETHRSPELEMNT"/>
</dbReference>
<evidence type="ECO:0000313" key="10">
    <source>
        <dbReference type="Proteomes" id="UP001428341"/>
    </source>
</evidence>
<dbReference type="InterPro" id="IPR036955">
    <property type="entry name" value="AP2/ERF_dom_sf"/>
</dbReference>
<keyword evidence="2" id="KW-0805">Transcription regulation</keyword>
<evidence type="ECO:0000256" key="4">
    <source>
        <dbReference type="ARBA" id="ARBA00023163"/>
    </source>
</evidence>
<dbReference type="FunFam" id="3.30.730.10:FF:000001">
    <property type="entry name" value="Ethylene-responsive transcription factor 2"/>
    <property type="match status" value="1"/>
</dbReference>
<dbReference type="InterPro" id="IPR001471">
    <property type="entry name" value="AP2/ERF_dom"/>
</dbReference>
<proteinExistence type="inferred from homology"/>
<dbReference type="Pfam" id="PF00847">
    <property type="entry name" value="AP2"/>
    <property type="match status" value="1"/>
</dbReference>
<dbReference type="AlphaFoldDB" id="A0AAP0M8M4"/>
<feature type="region of interest" description="Disordered" evidence="7">
    <location>
        <begin position="144"/>
        <end position="182"/>
    </location>
</feature>
<dbReference type="Gene3D" id="3.30.730.10">
    <property type="entry name" value="AP2/ERF domain"/>
    <property type="match status" value="1"/>
</dbReference>
<keyword evidence="10" id="KW-1185">Reference proteome</keyword>
<keyword evidence="3" id="KW-0238">DNA-binding</keyword>
<dbReference type="CDD" id="cd00018">
    <property type="entry name" value="AP2"/>
    <property type="match status" value="1"/>
</dbReference>
<dbReference type="SMART" id="SM00380">
    <property type="entry name" value="AP2"/>
    <property type="match status" value="1"/>
</dbReference>
<accession>A0AAP0M8M4</accession>
<evidence type="ECO:0000256" key="2">
    <source>
        <dbReference type="ARBA" id="ARBA00023015"/>
    </source>
</evidence>
<dbReference type="SUPFAM" id="SSF54171">
    <property type="entry name" value="DNA-binding domain"/>
    <property type="match status" value="1"/>
</dbReference>
<evidence type="ECO:0000259" key="8">
    <source>
        <dbReference type="PROSITE" id="PS51032"/>
    </source>
</evidence>
<dbReference type="PANTHER" id="PTHR31190:SF274">
    <property type="entry name" value="ETHYLENE-RESPONSIVE TRANSCRIPTION FACTOR 13"/>
    <property type="match status" value="1"/>
</dbReference>
<dbReference type="GO" id="GO:0005634">
    <property type="term" value="C:nucleus"/>
    <property type="evidence" value="ECO:0007669"/>
    <property type="project" value="UniProtKB-SubCell"/>
</dbReference>
<dbReference type="EMBL" id="JBCGBO010000005">
    <property type="protein sequence ID" value="KAK9200843.1"/>
    <property type="molecule type" value="Genomic_DNA"/>
</dbReference>
<evidence type="ECO:0000256" key="7">
    <source>
        <dbReference type="SAM" id="MobiDB-lite"/>
    </source>
</evidence>
<evidence type="ECO:0000256" key="6">
    <source>
        <dbReference type="ARBA" id="ARBA00024343"/>
    </source>
</evidence>
<protein>
    <recommendedName>
        <fullName evidence="8">AP2/ERF domain-containing protein</fullName>
    </recommendedName>
</protein>
<comment type="similarity">
    <text evidence="6">Belongs to the AP2/ERF transcription factor family. ERF subfamily.</text>
</comment>
<keyword evidence="4" id="KW-0804">Transcription</keyword>
<dbReference type="GO" id="GO:0003700">
    <property type="term" value="F:DNA-binding transcription factor activity"/>
    <property type="evidence" value="ECO:0007669"/>
    <property type="project" value="InterPro"/>
</dbReference>
<dbReference type="GO" id="GO:0003677">
    <property type="term" value="F:DNA binding"/>
    <property type="evidence" value="ECO:0007669"/>
    <property type="project" value="UniProtKB-KW"/>
</dbReference>
<organism evidence="9 10">
    <name type="scientific">Citrus x changshan-huyou</name>
    <dbReference type="NCBI Taxonomy" id="2935761"/>
    <lineage>
        <taxon>Eukaryota</taxon>
        <taxon>Viridiplantae</taxon>
        <taxon>Streptophyta</taxon>
        <taxon>Embryophyta</taxon>
        <taxon>Tracheophyta</taxon>
        <taxon>Spermatophyta</taxon>
        <taxon>Magnoliopsida</taxon>
        <taxon>eudicotyledons</taxon>
        <taxon>Gunneridae</taxon>
        <taxon>Pentapetalae</taxon>
        <taxon>rosids</taxon>
        <taxon>malvids</taxon>
        <taxon>Sapindales</taxon>
        <taxon>Rutaceae</taxon>
        <taxon>Aurantioideae</taxon>
        <taxon>Citrus</taxon>
    </lineage>
</organism>
<evidence type="ECO:0000256" key="3">
    <source>
        <dbReference type="ARBA" id="ARBA00023125"/>
    </source>
</evidence>